<evidence type="ECO:0000256" key="2">
    <source>
        <dbReference type="ARBA" id="ARBA00038157"/>
    </source>
</evidence>
<evidence type="ECO:0000259" key="3">
    <source>
        <dbReference type="Pfam" id="PF00248"/>
    </source>
</evidence>
<dbReference type="HOGENOM" id="CLU_396006_0_0_1"/>
<dbReference type="InterPro" id="IPR050523">
    <property type="entry name" value="AKR_Detox_Biosynth"/>
</dbReference>
<sequence>MEYNYLGKTGLRVSNICLGAMTFGSPQLGKLDKEGSHKILDRFAALGGNFIDTANVYTKGVSETIIGEWLAKQKREDFVIATKVRGQMGDGVNDIGLCRKHIMASCEASLKRLQTNYIDLYQIHGWDLATPPEEWLGALRDLVSAGKVRYIGVCNLCGWQLQKVVELCKNGEYPPIVSLQQQYNLLCRHPEFEELQVCKMEGLGVLPWSPLKGGMLTGKYKRGQKPQPTAGRIGIVAQDESKAMQIAPAWSQYDNNAEYWKLVEGMGRIAKETDKTIPQVAIRWLLQKDVVPSVIIGASSLQQLEDNMSASHGWRLSKDQMEELDNLSQTDIPYPYEMILRIGKDRDNTFYPQPFWGKLDKAGCHEILDRFIALGGNFIDTANMYTKGVSETIIGEWLVKQNREDLVIATKVRSPMGDGVNDIGLSRKHIMASCEASLRRLQTNYIDLYYVHGWDDATPPEEWMGALTDLVNAGKVRYLGVSNLCGWQMQKVVNLCKYEKYPLIVCLQQQYNLLCRHPEFEEFQVCKMEGLGVLPWSPLKGGMLSGKYKRGVRPQISAGRIGVVAQDESMALEVAPAWSQYDQNEDFWKLVEGMERIAKENGKTIPQVAIKWLLQKDVVPSVVIGANSLQQLEDNISAAHNWKLSKEQMEELDSLSNPGTPYPYEMIWRMNAIRVNSFNHKFRVKCKDSQEDFVIS</sequence>
<dbReference type="InterPro" id="IPR023210">
    <property type="entry name" value="NADP_OxRdtase_dom"/>
</dbReference>
<dbReference type="Pfam" id="PF00248">
    <property type="entry name" value="Aldo_ket_red"/>
    <property type="match status" value="2"/>
</dbReference>
<dbReference type="FunFam" id="3.20.20.100:FF:000004">
    <property type="entry name" value="Oxidoreductase, aldo/keto reductase"/>
    <property type="match status" value="1"/>
</dbReference>
<comment type="similarity">
    <text evidence="2">Belongs to the aldo/keto reductase family. Aldo/keto reductase 2 subfamily.</text>
</comment>
<dbReference type="EMBL" id="JH818047">
    <property type="protein sequence ID" value="EKC20224.1"/>
    <property type="molecule type" value="Genomic_DNA"/>
</dbReference>
<dbReference type="AlphaFoldDB" id="K1PMY2"/>
<dbReference type="Gene3D" id="3.20.20.100">
    <property type="entry name" value="NADP-dependent oxidoreductase domain"/>
    <property type="match status" value="2"/>
</dbReference>
<proteinExistence type="inferred from homology"/>
<evidence type="ECO:0000313" key="4">
    <source>
        <dbReference type="EMBL" id="EKC20224.1"/>
    </source>
</evidence>
<feature type="domain" description="NADP-dependent oxidoreductase" evidence="3">
    <location>
        <begin position="356"/>
        <end position="656"/>
    </location>
</feature>
<protein>
    <recommendedName>
        <fullName evidence="3">NADP-dependent oxidoreductase domain-containing protein</fullName>
    </recommendedName>
</protein>
<dbReference type="PANTHER" id="PTHR43364">
    <property type="entry name" value="NADH-SPECIFIC METHYLGLYOXAL REDUCTASE-RELATED"/>
    <property type="match status" value="1"/>
</dbReference>
<reference evidence="4" key="1">
    <citation type="journal article" date="2012" name="Nature">
        <title>The oyster genome reveals stress adaptation and complexity of shell formation.</title>
        <authorList>
            <person name="Zhang G."/>
            <person name="Fang X."/>
            <person name="Guo X."/>
            <person name="Li L."/>
            <person name="Luo R."/>
            <person name="Xu F."/>
            <person name="Yang P."/>
            <person name="Zhang L."/>
            <person name="Wang X."/>
            <person name="Qi H."/>
            <person name="Xiong Z."/>
            <person name="Que H."/>
            <person name="Xie Y."/>
            <person name="Holland P.W."/>
            <person name="Paps J."/>
            <person name="Zhu Y."/>
            <person name="Wu F."/>
            <person name="Chen Y."/>
            <person name="Wang J."/>
            <person name="Peng C."/>
            <person name="Meng J."/>
            <person name="Yang L."/>
            <person name="Liu J."/>
            <person name="Wen B."/>
            <person name="Zhang N."/>
            <person name="Huang Z."/>
            <person name="Zhu Q."/>
            <person name="Feng Y."/>
            <person name="Mount A."/>
            <person name="Hedgecock D."/>
            <person name="Xu Z."/>
            <person name="Liu Y."/>
            <person name="Domazet-Loso T."/>
            <person name="Du Y."/>
            <person name="Sun X."/>
            <person name="Zhang S."/>
            <person name="Liu B."/>
            <person name="Cheng P."/>
            <person name="Jiang X."/>
            <person name="Li J."/>
            <person name="Fan D."/>
            <person name="Wang W."/>
            <person name="Fu W."/>
            <person name="Wang T."/>
            <person name="Wang B."/>
            <person name="Zhang J."/>
            <person name="Peng Z."/>
            <person name="Li Y."/>
            <person name="Li N."/>
            <person name="Wang J."/>
            <person name="Chen M."/>
            <person name="He Y."/>
            <person name="Tan F."/>
            <person name="Song X."/>
            <person name="Zheng Q."/>
            <person name="Huang R."/>
            <person name="Yang H."/>
            <person name="Du X."/>
            <person name="Chen L."/>
            <person name="Yang M."/>
            <person name="Gaffney P.M."/>
            <person name="Wang S."/>
            <person name="Luo L."/>
            <person name="She Z."/>
            <person name="Ming Y."/>
            <person name="Huang W."/>
            <person name="Zhang S."/>
            <person name="Huang B."/>
            <person name="Zhang Y."/>
            <person name="Qu T."/>
            <person name="Ni P."/>
            <person name="Miao G."/>
            <person name="Wang J."/>
            <person name="Wang Q."/>
            <person name="Steinberg C.E."/>
            <person name="Wang H."/>
            <person name="Li N."/>
            <person name="Qian L."/>
            <person name="Zhang G."/>
            <person name="Li Y."/>
            <person name="Yang H."/>
            <person name="Liu X."/>
            <person name="Wang J."/>
            <person name="Yin Y."/>
            <person name="Wang J."/>
        </authorList>
    </citation>
    <scope>NUCLEOTIDE SEQUENCE [LARGE SCALE GENOMIC DNA]</scope>
    <source>
        <strain evidence="4">05x7-T-G4-1.051#20</strain>
    </source>
</reference>
<gene>
    <name evidence="4" type="ORF">CGI_10006560</name>
</gene>
<dbReference type="InterPro" id="IPR036812">
    <property type="entry name" value="NAD(P)_OxRdtase_dom_sf"/>
</dbReference>
<dbReference type="CDD" id="cd19081">
    <property type="entry name" value="AKR_AKR9C1"/>
    <property type="match status" value="1"/>
</dbReference>
<dbReference type="PANTHER" id="PTHR43364:SF4">
    <property type="entry name" value="NAD(P)-LINKED OXIDOREDUCTASE SUPERFAMILY PROTEIN"/>
    <property type="match status" value="1"/>
</dbReference>
<dbReference type="GO" id="GO:0005829">
    <property type="term" value="C:cytosol"/>
    <property type="evidence" value="ECO:0007669"/>
    <property type="project" value="UniProtKB-ARBA"/>
</dbReference>
<dbReference type="GO" id="GO:0016491">
    <property type="term" value="F:oxidoreductase activity"/>
    <property type="evidence" value="ECO:0007669"/>
    <property type="project" value="UniProtKB-KW"/>
</dbReference>
<name>K1PMY2_MAGGI</name>
<feature type="domain" description="NADP-dependent oxidoreductase" evidence="3">
    <location>
        <begin position="15"/>
        <end position="327"/>
    </location>
</feature>
<dbReference type="InParanoid" id="K1PMY2"/>
<organism evidence="4">
    <name type="scientific">Magallana gigas</name>
    <name type="common">Pacific oyster</name>
    <name type="synonym">Crassostrea gigas</name>
    <dbReference type="NCBI Taxonomy" id="29159"/>
    <lineage>
        <taxon>Eukaryota</taxon>
        <taxon>Metazoa</taxon>
        <taxon>Spiralia</taxon>
        <taxon>Lophotrochozoa</taxon>
        <taxon>Mollusca</taxon>
        <taxon>Bivalvia</taxon>
        <taxon>Autobranchia</taxon>
        <taxon>Pteriomorphia</taxon>
        <taxon>Ostreida</taxon>
        <taxon>Ostreoidea</taxon>
        <taxon>Ostreidae</taxon>
        <taxon>Magallana</taxon>
    </lineage>
</organism>
<keyword evidence="1" id="KW-0560">Oxidoreductase</keyword>
<evidence type="ECO:0000256" key="1">
    <source>
        <dbReference type="ARBA" id="ARBA00023002"/>
    </source>
</evidence>
<dbReference type="SUPFAM" id="SSF51430">
    <property type="entry name" value="NAD(P)-linked oxidoreductase"/>
    <property type="match status" value="2"/>
</dbReference>
<dbReference type="InterPro" id="IPR020471">
    <property type="entry name" value="AKR"/>
</dbReference>
<dbReference type="PRINTS" id="PR00069">
    <property type="entry name" value="ALDKETRDTASE"/>
</dbReference>
<accession>K1PMY2</accession>